<sequence>MKTLNLLINKIENQRKELIRLASNYSFSSPEVVQASTALDQMLNQFELYKENSRR</sequence>
<keyword evidence="2" id="KW-1185">Reference proteome</keyword>
<dbReference type="InterPro" id="IPR036638">
    <property type="entry name" value="HLH_DNA-bd_sf"/>
</dbReference>
<accession>A0ABS2DCN9</accession>
<evidence type="ECO:0000313" key="1">
    <source>
        <dbReference type="EMBL" id="MBM6616197.1"/>
    </source>
</evidence>
<dbReference type="PANTHER" id="PTHR41263:SF1">
    <property type="entry name" value="ASPARTYL-PHOSPHATE PHOSPHATASE YISI"/>
    <property type="match status" value="1"/>
</dbReference>
<evidence type="ECO:0000313" key="2">
    <source>
        <dbReference type="Proteomes" id="UP001518925"/>
    </source>
</evidence>
<proteinExistence type="predicted"/>
<dbReference type="Pfam" id="PF09388">
    <property type="entry name" value="SpoOE-like"/>
    <property type="match status" value="1"/>
</dbReference>
<dbReference type="PANTHER" id="PTHR41263">
    <property type="entry name" value="ASPARTYL-PHOSPHATE PHOSPHATASE YISI"/>
    <property type="match status" value="1"/>
</dbReference>
<dbReference type="RefSeq" id="WP_204201592.1">
    <property type="nucleotide sequence ID" value="NZ_JAFELM010000003.1"/>
</dbReference>
<dbReference type="SUPFAM" id="SSF140500">
    <property type="entry name" value="BAS1536-like"/>
    <property type="match status" value="1"/>
</dbReference>
<reference evidence="1 2" key="1">
    <citation type="submission" date="2021-02" db="EMBL/GenBank/DDBJ databases">
        <title>Bacillus sp. RD4P76, an endophyte from a halophyte.</title>
        <authorList>
            <person name="Sun J.-Q."/>
        </authorList>
    </citation>
    <scope>NUCLEOTIDE SEQUENCE [LARGE SCALE GENOMIC DNA]</scope>
    <source>
        <strain evidence="1 2">RD4P76</strain>
    </source>
</reference>
<protein>
    <submittedName>
        <fullName evidence="1">Aspartyl-phosphate phosphatase Spo0E family protein</fullName>
    </submittedName>
</protein>
<dbReference type="InterPro" id="IPR018540">
    <property type="entry name" value="Spo0E-like"/>
</dbReference>
<dbReference type="Proteomes" id="UP001518925">
    <property type="component" value="Unassembled WGS sequence"/>
</dbReference>
<gene>
    <name evidence="1" type="ORF">JR050_00630</name>
</gene>
<dbReference type="InterPro" id="IPR053028">
    <property type="entry name" value="Spo0E-like_phosphatase"/>
</dbReference>
<comment type="caution">
    <text evidence="1">The sequence shown here is derived from an EMBL/GenBank/DDBJ whole genome shotgun (WGS) entry which is preliminary data.</text>
</comment>
<dbReference type="Gene3D" id="4.10.280.10">
    <property type="entry name" value="Helix-loop-helix DNA-binding domain"/>
    <property type="match status" value="1"/>
</dbReference>
<dbReference type="InterPro" id="IPR037208">
    <property type="entry name" value="Spo0E-like_sf"/>
</dbReference>
<name>A0ABS2DCN9_9BACI</name>
<organism evidence="1 2">
    <name type="scientific">Bacillus suaedaesalsae</name>
    <dbReference type="NCBI Taxonomy" id="2810349"/>
    <lineage>
        <taxon>Bacteria</taxon>
        <taxon>Bacillati</taxon>
        <taxon>Bacillota</taxon>
        <taxon>Bacilli</taxon>
        <taxon>Bacillales</taxon>
        <taxon>Bacillaceae</taxon>
        <taxon>Bacillus</taxon>
    </lineage>
</organism>
<dbReference type="EMBL" id="JAFELM010000003">
    <property type="protein sequence ID" value="MBM6616197.1"/>
    <property type="molecule type" value="Genomic_DNA"/>
</dbReference>